<accession>A0ABV6XXT5</accession>
<evidence type="ECO:0000313" key="2">
    <source>
        <dbReference type="EMBL" id="MFC1443063.1"/>
    </source>
</evidence>
<feature type="domain" description="Winged helix-turn helix" evidence="1">
    <location>
        <begin position="36"/>
        <end position="92"/>
    </location>
</feature>
<gene>
    <name evidence="2" type="ORF">ABUW04_32960</name>
</gene>
<dbReference type="EMBL" id="JBEUKS010000015">
    <property type="protein sequence ID" value="MFC1443063.1"/>
    <property type="molecule type" value="Genomic_DNA"/>
</dbReference>
<dbReference type="Proteomes" id="UP001592581">
    <property type="component" value="Unassembled WGS sequence"/>
</dbReference>
<dbReference type="Pfam" id="PF13592">
    <property type="entry name" value="HTH_33"/>
    <property type="match status" value="1"/>
</dbReference>
<name>A0ABV6XXT5_9ACTN</name>
<evidence type="ECO:0000313" key="3">
    <source>
        <dbReference type="Proteomes" id="UP001592581"/>
    </source>
</evidence>
<keyword evidence="3" id="KW-1185">Reference proteome</keyword>
<proteinExistence type="predicted"/>
<protein>
    <submittedName>
        <fullName evidence="2">Winged helix-turn-helix domain-containing protein</fullName>
    </submittedName>
</protein>
<organism evidence="2 3">
    <name type="scientific">Streptacidiphilus jeojiensis</name>
    <dbReference type="NCBI Taxonomy" id="3229225"/>
    <lineage>
        <taxon>Bacteria</taxon>
        <taxon>Bacillati</taxon>
        <taxon>Actinomycetota</taxon>
        <taxon>Actinomycetes</taxon>
        <taxon>Kitasatosporales</taxon>
        <taxon>Streptomycetaceae</taxon>
        <taxon>Streptacidiphilus</taxon>
    </lineage>
</organism>
<dbReference type="InterPro" id="IPR025959">
    <property type="entry name" value="Winged_HTH_dom"/>
</dbReference>
<evidence type="ECO:0000259" key="1">
    <source>
        <dbReference type="Pfam" id="PF13592"/>
    </source>
</evidence>
<comment type="caution">
    <text evidence="2">The sequence shown here is derived from an EMBL/GenBank/DDBJ whole genome shotgun (WGS) entry which is preliminary data.</text>
</comment>
<dbReference type="RefSeq" id="WP_380568112.1">
    <property type="nucleotide sequence ID" value="NZ_JBEUKS010000015.1"/>
</dbReference>
<reference evidence="2 3" key="1">
    <citation type="submission" date="2024-06" db="EMBL/GenBank/DDBJ databases">
        <authorList>
            <person name="Lee S.D."/>
        </authorList>
    </citation>
    <scope>NUCLEOTIDE SEQUENCE [LARGE SCALE GENOMIC DNA]</scope>
    <source>
        <strain evidence="2 3">N1-10</strain>
    </source>
</reference>
<sequence>MGERIAPRGIGEPDQRRELRELLRRGAKDYGFATDGWTLARVRRVNIERFSVVYDSLSRVGRLLHRMGFTPQLPARRALEFGEDAVHQWVQTEWPKTEKGGRQHLDLLPGRGWHLATKRPSSTLVEDSLYLGLADQ</sequence>